<feature type="region of interest" description="Disordered" evidence="1">
    <location>
        <begin position="105"/>
        <end position="140"/>
    </location>
</feature>
<dbReference type="PANTHER" id="PTHR10151">
    <property type="entry name" value="ECTONUCLEOTIDE PYROPHOSPHATASE/PHOSPHODIESTERASE"/>
    <property type="match status" value="1"/>
</dbReference>
<gene>
    <name evidence="3" type="ORF">SCLTRI_LOCUS3700</name>
</gene>
<dbReference type="Gene3D" id="3.40.720.10">
    <property type="entry name" value="Alkaline Phosphatase, subunit A"/>
    <property type="match status" value="1"/>
</dbReference>
<keyword evidence="4" id="KW-1185">Reference proteome</keyword>
<dbReference type="Gene3D" id="3.30.1360.180">
    <property type="match status" value="1"/>
</dbReference>
<feature type="compositionally biased region" description="Polar residues" evidence="1">
    <location>
        <begin position="667"/>
        <end position="676"/>
    </location>
</feature>
<evidence type="ECO:0000313" key="3">
    <source>
        <dbReference type="EMBL" id="CAD6443908.1"/>
    </source>
</evidence>
<dbReference type="Proteomes" id="UP000624404">
    <property type="component" value="Unassembled WGS sequence"/>
</dbReference>
<feature type="compositionally biased region" description="Pro residues" evidence="1">
    <location>
        <begin position="651"/>
        <end position="662"/>
    </location>
</feature>
<dbReference type="InterPro" id="IPR017850">
    <property type="entry name" value="Alkaline_phosphatase_core_sf"/>
</dbReference>
<organism evidence="3 4">
    <name type="scientific">Sclerotinia trifoliorum</name>
    <dbReference type="NCBI Taxonomy" id="28548"/>
    <lineage>
        <taxon>Eukaryota</taxon>
        <taxon>Fungi</taxon>
        <taxon>Dikarya</taxon>
        <taxon>Ascomycota</taxon>
        <taxon>Pezizomycotina</taxon>
        <taxon>Leotiomycetes</taxon>
        <taxon>Helotiales</taxon>
        <taxon>Sclerotiniaceae</taxon>
        <taxon>Sclerotinia</taxon>
    </lineage>
</organism>
<dbReference type="SUPFAM" id="SSF53649">
    <property type="entry name" value="Alkaline phosphatase-like"/>
    <property type="match status" value="1"/>
</dbReference>
<evidence type="ECO:0000256" key="2">
    <source>
        <dbReference type="SAM" id="Phobius"/>
    </source>
</evidence>
<dbReference type="AlphaFoldDB" id="A0A8H2VSI0"/>
<feature type="compositionally biased region" description="Basic and acidic residues" evidence="1">
    <location>
        <begin position="53"/>
        <end position="63"/>
    </location>
</feature>
<sequence>MSFKVVRKPEGGDVSLLSPSNYDDDAPSLHSERSSQDDDSDDDKVLKGARTSADIRKYDRGVLEEEEERDELLERNRQGGKRRGSALEGISSGLRGLWSRSHVLLPGADDGGSANQNDKAEPEDKRRQRRIRRQMKKEKLMEDASYGEAGELMIEMEGGRMKEGSVTGSSSETDESDDADRRGLLNIRDKTVQRKKAKWAWCAIYLLIAVGFMALVLVAWKLSLKARFTKVHQNILSNGTALFAPTTILISLDGFRADFLKRGITPRLNAFVEEGISPVYMMPSFPSVTFPNHYTLVTGLYPESHGVVGNTFWDKELEEKFYYTKSEAMNKKWWGGEPLWVTAENQGIRTAIHMWPGSEAHIMDVEPSYLDKYNGKELLPNKVSRVLELLDKPGQEDNQAEIADMRPQLIAAYVPNVDQHGHLYGPNSTEIRTTISEVDTMLDQLFQGLEARNLTNIVNVVVVSDHGMATTDKNRLIQLEDIVDTSLIEHTDGWPLYGLRPKDPAHLQGLYDSLAAEAAINPNFEVYLRDVNMPERYHFSKNERIAPLWIVPKTGWAIVTKDEIDVVEAKAKGIVYHPRGLHGYDHEHPLMRAIFIARGPAFPHEPNSRVEPFQNIEVYNIICDSLALTPKPNNGTLRLPLKPIGLHSPDTSPPEPADPEPVPLKSVSPTNGTLSISPIEASPAADPEPVPSKSVSPTNGTLSVSPIEASSAADPNVVPPHMVGVDVPESSEDPNVDRPVVEDESSTTNDAKNWWAWFKGELDDFKGWVSDLSHGNGKNETQAQK</sequence>
<keyword evidence="2" id="KW-0812">Transmembrane</keyword>
<dbReference type="GO" id="GO:0047429">
    <property type="term" value="F:nucleoside triphosphate diphosphatase activity"/>
    <property type="evidence" value="ECO:0007669"/>
    <property type="project" value="TreeGrafter"/>
</dbReference>
<dbReference type="EMBL" id="CAJHIA010000011">
    <property type="protein sequence ID" value="CAD6443908.1"/>
    <property type="molecule type" value="Genomic_DNA"/>
</dbReference>
<feature type="compositionally biased region" description="Basic residues" evidence="1">
    <location>
        <begin position="127"/>
        <end position="136"/>
    </location>
</feature>
<dbReference type="GO" id="GO:0017111">
    <property type="term" value="F:ribonucleoside triphosphate phosphatase activity"/>
    <property type="evidence" value="ECO:0007669"/>
    <property type="project" value="TreeGrafter"/>
</dbReference>
<protein>
    <submittedName>
        <fullName evidence="3">F8e5bac0-b9d8-43bd-90af-e6f5b38a1411</fullName>
    </submittedName>
</protein>
<dbReference type="GO" id="GO:0009141">
    <property type="term" value="P:nucleoside triphosphate metabolic process"/>
    <property type="evidence" value="ECO:0007669"/>
    <property type="project" value="TreeGrafter"/>
</dbReference>
<feature type="compositionally biased region" description="Polar residues" evidence="1">
    <location>
        <begin position="693"/>
        <end position="704"/>
    </location>
</feature>
<dbReference type="Pfam" id="PF01663">
    <property type="entry name" value="Phosphodiest"/>
    <property type="match status" value="1"/>
</dbReference>
<dbReference type="CDD" id="cd16018">
    <property type="entry name" value="Enpp"/>
    <property type="match status" value="1"/>
</dbReference>
<reference evidence="3" key="1">
    <citation type="submission" date="2020-10" db="EMBL/GenBank/DDBJ databases">
        <authorList>
            <person name="Kusch S."/>
        </authorList>
    </citation>
    <scope>NUCLEOTIDE SEQUENCE</scope>
    <source>
        <strain evidence="3">SwB9</strain>
    </source>
</reference>
<evidence type="ECO:0000256" key="1">
    <source>
        <dbReference type="SAM" id="MobiDB-lite"/>
    </source>
</evidence>
<feature type="transmembrane region" description="Helical" evidence="2">
    <location>
        <begin position="199"/>
        <end position="220"/>
    </location>
</feature>
<accession>A0A8H2VSI0</accession>
<name>A0A8H2VSI0_9HELO</name>
<feature type="region of interest" description="Disordered" evidence="1">
    <location>
        <begin position="639"/>
        <end position="749"/>
    </location>
</feature>
<keyword evidence="2" id="KW-0472">Membrane</keyword>
<keyword evidence="2" id="KW-1133">Transmembrane helix</keyword>
<comment type="caution">
    <text evidence="3">The sequence shown here is derived from an EMBL/GenBank/DDBJ whole genome shotgun (WGS) entry which is preliminary data.</text>
</comment>
<feature type="region of interest" description="Disordered" evidence="1">
    <location>
        <begin position="1"/>
        <end position="90"/>
    </location>
</feature>
<proteinExistence type="predicted"/>
<dbReference type="OrthoDB" id="415411at2759"/>
<dbReference type="FunFam" id="3.30.1360.180:FF:000003">
    <property type="entry name" value="Type I phosphodiesterase/nucleotide pyrophosphatase family protein"/>
    <property type="match status" value="1"/>
</dbReference>
<dbReference type="PANTHER" id="PTHR10151:SF120">
    <property type="entry name" value="BIS(5'-ADENOSYL)-TRIPHOSPHATASE"/>
    <property type="match status" value="1"/>
</dbReference>
<dbReference type="InterPro" id="IPR002591">
    <property type="entry name" value="Phosphodiest/P_Trfase"/>
</dbReference>
<evidence type="ECO:0000313" key="4">
    <source>
        <dbReference type="Proteomes" id="UP000624404"/>
    </source>
</evidence>